<proteinExistence type="predicted"/>
<dbReference type="Pfam" id="PF05090">
    <property type="entry name" value="HTTM"/>
    <property type="match status" value="1"/>
</dbReference>
<evidence type="ECO:0000256" key="2">
    <source>
        <dbReference type="ARBA" id="ARBA00022692"/>
    </source>
</evidence>
<evidence type="ECO:0000256" key="1">
    <source>
        <dbReference type="ARBA" id="ARBA00004127"/>
    </source>
</evidence>
<dbReference type="InterPro" id="IPR052964">
    <property type="entry name" value="Sporulation_signal_mat"/>
</dbReference>
<keyword evidence="2 5" id="KW-0812">Transmembrane</keyword>
<organism evidence="7">
    <name type="scientific">Schlesneria paludicola</name>
    <dbReference type="NCBI Taxonomy" id="360056"/>
    <lineage>
        <taxon>Bacteria</taxon>
        <taxon>Pseudomonadati</taxon>
        <taxon>Planctomycetota</taxon>
        <taxon>Planctomycetia</taxon>
        <taxon>Planctomycetales</taxon>
        <taxon>Planctomycetaceae</taxon>
        <taxon>Schlesneria</taxon>
    </lineage>
</organism>
<comment type="subcellular location">
    <subcellularLocation>
        <location evidence="1">Endomembrane system</location>
        <topology evidence="1">Multi-pass membrane protein</topology>
    </subcellularLocation>
</comment>
<dbReference type="AlphaFoldDB" id="A0A7C4QSH0"/>
<evidence type="ECO:0000313" key="7">
    <source>
        <dbReference type="EMBL" id="HGT41145.1"/>
    </source>
</evidence>
<feature type="transmembrane region" description="Helical" evidence="5">
    <location>
        <begin position="114"/>
        <end position="132"/>
    </location>
</feature>
<feature type="transmembrane region" description="Helical" evidence="5">
    <location>
        <begin position="262"/>
        <end position="279"/>
    </location>
</feature>
<dbReference type="EMBL" id="DSVQ01000019">
    <property type="protein sequence ID" value="HGT41145.1"/>
    <property type="molecule type" value="Genomic_DNA"/>
</dbReference>
<feature type="transmembrane region" description="Helical" evidence="5">
    <location>
        <begin position="191"/>
        <end position="212"/>
    </location>
</feature>
<sequence length="592" mass="66635">MAAWSPTIRGCCRMRSGGAPSLRSIRNCGRTPACCGIPRIGLAARTRIACSRIDAGTAARRRSPAQGPSQPGWWNREHAGDPFGRLSREADMTASSSTMRSRIHDFFYTEEPPYSLALVRIALPLVMLTMVLPRWQFARELYSTDGATAPLAIGYGYYHFLPEFSGSVAAALCTLLLFGMFALCVGWWSRLSAALCCVIYTYLSLLDAVSTMTKYSVIVTHLLLLLALSPCGAVWSVDAWLAPRHPDGGPSPPRFAAWPRRLMQLLIGFIYFGAAITKINTPEFLSGDQLHFWMLTHINFRHPIGEWLSLYPILIRIAGYVVIVWEMTFIFLVWNRLYRPWVLAAGVLFHLMTVLTLGLMIFPLTCYTCYLSFLEPEDIAQMRTMWRRLSARWPLWEALAARWTGWSASPRDWSAWQRPARAGFVALGALVTAGGVALEYHLDLYGERRPEGRYQLKPIDAELAARLLAPPQEIREVDKFFAVDTGTMLAGDLLANRRKVFRHGEKLIAQCTLIPPHEDMWVECKIRDPDNRLVDRLGNIVLREQFRANFQYPITSALAPGTYTLVFESAGREVIRKRIQIVGDGKNVVSAN</sequence>
<dbReference type="InterPro" id="IPR011020">
    <property type="entry name" value="HTTM-like"/>
</dbReference>
<feature type="transmembrane region" description="Helical" evidence="5">
    <location>
        <begin position="164"/>
        <end position="184"/>
    </location>
</feature>
<reference evidence="7" key="1">
    <citation type="journal article" date="2020" name="mSystems">
        <title>Genome- and Community-Level Interaction Insights into Carbon Utilization and Element Cycling Functions of Hydrothermarchaeota in Hydrothermal Sediment.</title>
        <authorList>
            <person name="Zhou Z."/>
            <person name="Liu Y."/>
            <person name="Xu W."/>
            <person name="Pan J."/>
            <person name="Luo Z.H."/>
            <person name="Li M."/>
        </authorList>
    </citation>
    <scope>NUCLEOTIDE SEQUENCE [LARGE SCALE GENOMIC DNA]</scope>
    <source>
        <strain evidence="7">SpSt-508</strain>
    </source>
</reference>
<protein>
    <recommendedName>
        <fullName evidence="6">HTTM-like domain-containing protein</fullName>
    </recommendedName>
</protein>
<dbReference type="GO" id="GO:0012505">
    <property type="term" value="C:endomembrane system"/>
    <property type="evidence" value="ECO:0007669"/>
    <property type="project" value="UniProtKB-SubCell"/>
</dbReference>
<keyword evidence="3 5" id="KW-1133">Transmembrane helix</keyword>
<comment type="caution">
    <text evidence="7">The sequence shown here is derived from an EMBL/GenBank/DDBJ whole genome shotgun (WGS) entry which is preliminary data.</text>
</comment>
<evidence type="ECO:0000256" key="3">
    <source>
        <dbReference type="ARBA" id="ARBA00022989"/>
    </source>
</evidence>
<keyword evidence="4 5" id="KW-0472">Membrane</keyword>
<feature type="transmembrane region" description="Helical" evidence="5">
    <location>
        <begin position="313"/>
        <end position="334"/>
    </location>
</feature>
<feature type="transmembrane region" description="Helical" evidence="5">
    <location>
        <begin position="341"/>
        <end position="362"/>
    </location>
</feature>
<accession>A0A7C4QSH0</accession>
<dbReference type="PANTHER" id="PTHR39535:SF2">
    <property type="entry name" value="HTTM DOMAIN-CONTAINING PROTEIN"/>
    <property type="match status" value="1"/>
</dbReference>
<feature type="domain" description="HTTM-like" evidence="6">
    <location>
        <begin position="108"/>
        <end position="378"/>
    </location>
</feature>
<evidence type="ECO:0000256" key="5">
    <source>
        <dbReference type="SAM" id="Phobius"/>
    </source>
</evidence>
<gene>
    <name evidence="7" type="ORF">ENS64_18010</name>
</gene>
<dbReference type="PANTHER" id="PTHR39535">
    <property type="entry name" value="SPORULATION-DELAYING PROTEIN SDPB"/>
    <property type="match status" value="1"/>
</dbReference>
<dbReference type="InterPro" id="IPR053934">
    <property type="entry name" value="HTTM_dom"/>
</dbReference>
<evidence type="ECO:0000259" key="6">
    <source>
        <dbReference type="SMART" id="SM00752"/>
    </source>
</evidence>
<name>A0A7C4QSH0_9PLAN</name>
<dbReference type="SMART" id="SM00752">
    <property type="entry name" value="HTTM"/>
    <property type="match status" value="1"/>
</dbReference>
<evidence type="ECO:0000256" key="4">
    <source>
        <dbReference type="ARBA" id="ARBA00023136"/>
    </source>
</evidence>
<feature type="transmembrane region" description="Helical" evidence="5">
    <location>
        <begin position="218"/>
        <end position="241"/>
    </location>
</feature>